<protein>
    <submittedName>
        <fullName evidence="1">Sugar isomerase</fullName>
    </submittedName>
</protein>
<comment type="caution">
    <text evidence="1">The sequence shown here is derived from an EMBL/GenBank/DDBJ whole genome shotgun (WGS) entry which is preliminary data.</text>
</comment>
<dbReference type="Proteomes" id="UP000230392">
    <property type="component" value="Unassembled WGS sequence"/>
</dbReference>
<name>A0A2G9Y894_9BACT</name>
<keyword evidence="1" id="KW-0413">Isomerase</keyword>
<dbReference type="EMBL" id="PCRF01000281">
    <property type="protein sequence ID" value="PIP15469.1"/>
    <property type="molecule type" value="Genomic_DNA"/>
</dbReference>
<sequence>LEPVKAMVLSREFFANAMKKTLLIWRDRRKLISAQATGDAGATLDVVKRAIF</sequence>
<organism evidence="1 2">
    <name type="scientific">bacterium (Candidatus Ratteibacteria) CG23_combo_of_CG06-09_8_20_14_all_48_7</name>
    <dbReference type="NCBI Taxonomy" id="2014292"/>
    <lineage>
        <taxon>Bacteria</taxon>
        <taxon>Candidatus Ratteibacteria</taxon>
    </lineage>
</organism>
<evidence type="ECO:0000313" key="1">
    <source>
        <dbReference type="EMBL" id="PIP15469.1"/>
    </source>
</evidence>
<gene>
    <name evidence="1" type="ORF">COX46_05750</name>
</gene>
<dbReference type="GO" id="GO:0016853">
    <property type="term" value="F:isomerase activity"/>
    <property type="evidence" value="ECO:0007669"/>
    <property type="project" value="UniProtKB-KW"/>
</dbReference>
<accession>A0A2G9Y894</accession>
<evidence type="ECO:0000313" key="2">
    <source>
        <dbReference type="Proteomes" id="UP000230392"/>
    </source>
</evidence>
<feature type="non-terminal residue" evidence="1">
    <location>
        <position position="1"/>
    </location>
</feature>
<proteinExistence type="predicted"/>
<reference evidence="1 2" key="1">
    <citation type="submission" date="2017-09" db="EMBL/GenBank/DDBJ databases">
        <title>Depth-based differentiation of microbial function through sediment-hosted aquifers and enrichment of novel symbionts in the deep terrestrial subsurface.</title>
        <authorList>
            <person name="Probst A.J."/>
            <person name="Ladd B."/>
            <person name="Jarett J.K."/>
            <person name="Geller-Mcgrath D.E."/>
            <person name="Sieber C.M."/>
            <person name="Emerson J.B."/>
            <person name="Anantharaman K."/>
            <person name="Thomas B.C."/>
            <person name="Malmstrom R."/>
            <person name="Stieglmeier M."/>
            <person name="Klingl A."/>
            <person name="Woyke T."/>
            <person name="Ryan C.M."/>
            <person name="Banfield J.F."/>
        </authorList>
    </citation>
    <scope>NUCLEOTIDE SEQUENCE [LARGE SCALE GENOMIC DNA]</scope>
    <source>
        <strain evidence="1">CG23_combo_of_CG06-09_8_20_14_all_48_7</strain>
    </source>
</reference>
<dbReference type="AlphaFoldDB" id="A0A2G9Y894"/>